<name>A0ABU0IZN8_9HYPH</name>
<protein>
    <submittedName>
        <fullName evidence="2">Cation diffusion facilitator CzcD-associated flavoprotein CzcO</fullName>
    </submittedName>
</protein>
<dbReference type="InterPro" id="IPR025337">
    <property type="entry name" value="Questin_oxidase-like"/>
</dbReference>
<evidence type="ECO:0000313" key="3">
    <source>
        <dbReference type="Proteomes" id="UP001242480"/>
    </source>
</evidence>
<dbReference type="Gene3D" id="3.50.50.60">
    <property type="entry name" value="FAD/NAD(P)-binding domain"/>
    <property type="match status" value="1"/>
</dbReference>
<reference evidence="2 3" key="1">
    <citation type="submission" date="2023-07" db="EMBL/GenBank/DDBJ databases">
        <title>Genomic Encyclopedia of Type Strains, Phase IV (KMG-IV): sequencing the most valuable type-strain genomes for metagenomic binning, comparative biology and taxonomic classification.</title>
        <authorList>
            <person name="Goeker M."/>
        </authorList>
    </citation>
    <scope>NUCLEOTIDE SEQUENCE [LARGE SCALE GENOMIC DNA]</scope>
    <source>
        <strain evidence="2 3">DSM 19619</strain>
    </source>
</reference>
<keyword evidence="3" id="KW-1185">Reference proteome</keyword>
<organism evidence="2 3">
    <name type="scientific">Labrys wisconsinensis</name>
    <dbReference type="NCBI Taxonomy" id="425677"/>
    <lineage>
        <taxon>Bacteria</taxon>
        <taxon>Pseudomonadati</taxon>
        <taxon>Pseudomonadota</taxon>
        <taxon>Alphaproteobacteria</taxon>
        <taxon>Hyphomicrobiales</taxon>
        <taxon>Xanthobacteraceae</taxon>
        <taxon>Labrys</taxon>
    </lineage>
</organism>
<accession>A0ABU0IZN8</accession>
<evidence type="ECO:0000313" key="2">
    <source>
        <dbReference type="EMBL" id="MDQ0467480.1"/>
    </source>
</evidence>
<proteinExistence type="predicted"/>
<keyword evidence="1" id="KW-0560">Oxidoreductase</keyword>
<dbReference type="InterPro" id="IPR050982">
    <property type="entry name" value="Auxin_biosynth/cation_transpt"/>
</dbReference>
<dbReference type="PANTHER" id="PTHR43539">
    <property type="entry name" value="FLAVIN-BINDING MONOOXYGENASE-LIKE PROTEIN (AFU_ORTHOLOGUE AFUA_4G09220)"/>
    <property type="match status" value="1"/>
</dbReference>
<dbReference type="PANTHER" id="PTHR43539:SF91">
    <property type="entry name" value="FAD-DEPENDENT URATE HYDROXYLASE"/>
    <property type="match status" value="1"/>
</dbReference>
<dbReference type="Proteomes" id="UP001242480">
    <property type="component" value="Unassembled WGS sequence"/>
</dbReference>
<gene>
    <name evidence="2" type="ORF">QO011_000475</name>
</gene>
<dbReference type="Pfam" id="PF14027">
    <property type="entry name" value="Questin_oxidase"/>
    <property type="match status" value="1"/>
</dbReference>
<dbReference type="SUPFAM" id="SSF51905">
    <property type="entry name" value="FAD/NAD(P)-binding domain"/>
    <property type="match status" value="2"/>
</dbReference>
<dbReference type="InterPro" id="IPR036188">
    <property type="entry name" value="FAD/NAD-bd_sf"/>
</dbReference>
<evidence type="ECO:0000256" key="1">
    <source>
        <dbReference type="ARBA" id="ARBA00023002"/>
    </source>
</evidence>
<dbReference type="Pfam" id="PF13738">
    <property type="entry name" value="Pyr_redox_3"/>
    <property type="match status" value="1"/>
</dbReference>
<dbReference type="RefSeq" id="WP_307267133.1">
    <property type="nucleotide sequence ID" value="NZ_JAUSVX010000001.1"/>
</dbReference>
<dbReference type="PRINTS" id="PR00368">
    <property type="entry name" value="FADPNR"/>
</dbReference>
<comment type="caution">
    <text evidence="2">The sequence shown here is derived from an EMBL/GenBank/DDBJ whole genome shotgun (WGS) entry which is preliminary data.</text>
</comment>
<dbReference type="EMBL" id="JAUSVX010000001">
    <property type="protein sequence ID" value="MDQ0467480.1"/>
    <property type="molecule type" value="Genomic_DNA"/>
</dbReference>
<sequence>MHRLEAGSDRDAQTGAEGLARLRQAVLADLEAVEYPPRAWVPPRLGPDGRLVLDAVVVGAGLSGLSIAFGLLRRRVSNILVIDRAPQGREGPWATYARMDTLRSPKTLSGLDYGVPSLTYRAWHLAAYGAASWRALDKIDRRDWMAYLAWYRAVLDLPVANETALVGIGEGSGHLVLDVLRQDRPERLYARKLVLATGIDGSGRPVVPPMVAALPAALWHHSAAVPDDLPFAGRRIAVIGAGASGFDAAVHALRGGAAAVVLHARRAVLPNVEVLAWSNFPGFLMSFADLPDEERWRFMRRMRGLVAPPTQEMFDEAAADPRFSLRLGGTVTVAAEAGGVAVASDGDGAPFDHLIAATGFATDLSQRPELAALHPHMALWRDRFRPAAGEEDDELAAYPYLGRAFELQSVSPAHAATLGRVHLFNTGAVPSLGPVCNGVTGLKYGAPRIADAIARDLFTEDRAMHYDRLMSYDDSMFDGSPERLAALRAGLTPVGRRNGAARAEADRLIAKTRGRSAEFPVLLANHLPMVLEALCRLGASPERLAAYAEHYDSLHAVPPLPAPVAPITAGSWTAALGDRSREADYRAFFLQETRRLGGPGAIRIYVPRLSHGVGASALHGLMRLAYGVLRADDAEIGAGLGYWAATFLPLPDRPEGPPVTDEPLALAAAMQDMPAFIGAHVDSHLLWGWIEAIGNKPEFAPLIGRLRLGPDGLDRVAAASLALYAGTMSFEALHAVTGSHWVRLVAPHLDDPRQLTRHFWQVILAVYPKIGMPAPASAEAMAALRAVPPPPDAEIAGAAVASDDEHDHSLVFSALQEYARTGDPLYRVLAARRVGLLP</sequence>